<keyword evidence="1" id="KW-0732">Signal</keyword>
<dbReference type="EMBL" id="SLUP01000007">
    <property type="protein sequence ID" value="TCL64487.1"/>
    <property type="molecule type" value="Genomic_DNA"/>
</dbReference>
<evidence type="ECO:0000313" key="3">
    <source>
        <dbReference type="Proteomes" id="UP000295455"/>
    </source>
</evidence>
<name>A0A4V2QDN5_9FLAO</name>
<feature type="chain" id="PRO_5020336046" evidence="1">
    <location>
        <begin position="21"/>
        <end position="187"/>
    </location>
</feature>
<sequence>MKQKLILLFFITSFFGLNLSCDTNDSSKTKSIAEYNSSLNSWNTLKEYNGNSYTYTMSSGSVFGFGSNTKITVVNGIVTSRIFELYSIYDDNNNYVGYDDRVILESYNENIETLNSHDSGAAAVTIDALYDTCLSDYLSVDADSNTIVFNVDDASIIKNCLYIPNGCQDDCTFGIQISSFQWLTIAN</sequence>
<proteinExistence type="predicted"/>
<evidence type="ECO:0000256" key="1">
    <source>
        <dbReference type="SAM" id="SignalP"/>
    </source>
</evidence>
<protein>
    <submittedName>
        <fullName evidence="2">Uncharacterized protein</fullName>
    </submittedName>
</protein>
<gene>
    <name evidence="2" type="ORF">EV196_107195</name>
</gene>
<dbReference type="OrthoDB" id="666398at2"/>
<reference evidence="2 3" key="1">
    <citation type="submission" date="2019-03" db="EMBL/GenBank/DDBJ databases">
        <title>Genomic Encyclopedia of Type Strains, Phase IV (KMG-IV): sequencing the most valuable type-strain genomes for metagenomic binning, comparative biology and taxonomic classification.</title>
        <authorList>
            <person name="Goeker M."/>
        </authorList>
    </citation>
    <scope>NUCLEOTIDE SEQUENCE [LARGE SCALE GENOMIC DNA]</scope>
    <source>
        <strain evidence="2 3">DSM 18792</strain>
    </source>
</reference>
<keyword evidence="3" id="KW-1185">Reference proteome</keyword>
<dbReference type="RefSeq" id="WP_132218551.1">
    <property type="nucleotide sequence ID" value="NZ_OX156936.1"/>
</dbReference>
<dbReference type="Proteomes" id="UP000295455">
    <property type="component" value="Unassembled WGS sequence"/>
</dbReference>
<feature type="signal peptide" evidence="1">
    <location>
        <begin position="1"/>
        <end position="20"/>
    </location>
</feature>
<evidence type="ECO:0000313" key="2">
    <source>
        <dbReference type="EMBL" id="TCL64487.1"/>
    </source>
</evidence>
<accession>A0A4V2QDN5</accession>
<organism evidence="2 3">
    <name type="scientific">Mariniflexile fucanivorans</name>
    <dbReference type="NCBI Taxonomy" id="264023"/>
    <lineage>
        <taxon>Bacteria</taxon>
        <taxon>Pseudomonadati</taxon>
        <taxon>Bacteroidota</taxon>
        <taxon>Flavobacteriia</taxon>
        <taxon>Flavobacteriales</taxon>
        <taxon>Flavobacteriaceae</taxon>
        <taxon>Mariniflexile</taxon>
    </lineage>
</organism>
<comment type="caution">
    <text evidence="2">The sequence shown here is derived from an EMBL/GenBank/DDBJ whole genome shotgun (WGS) entry which is preliminary data.</text>
</comment>
<dbReference type="AlphaFoldDB" id="A0A4V2QDN5"/>